<dbReference type="EMBL" id="NIVC01004865">
    <property type="protein sequence ID" value="PAA46423.1"/>
    <property type="molecule type" value="Genomic_DNA"/>
</dbReference>
<feature type="compositionally biased region" description="Low complexity" evidence="2">
    <location>
        <begin position="138"/>
        <end position="155"/>
    </location>
</feature>
<dbReference type="InterPro" id="IPR059001">
    <property type="entry name" value="STX17_N"/>
</dbReference>
<dbReference type="GO" id="GO:0016192">
    <property type="term" value="P:vesicle-mediated transport"/>
    <property type="evidence" value="ECO:0007669"/>
    <property type="project" value="InterPro"/>
</dbReference>
<feature type="coiled-coil region" evidence="1">
    <location>
        <begin position="178"/>
        <end position="205"/>
    </location>
</feature>
<comment type="caution">
    <text evidence="4">The sequence shown here is derived from an EMBL/GenBank/DDBJ whole genome shotgun (WGS) entry which is preliminary data.</text>
</comment>
<feature type="non-terminal residue" evidence="4">
    <location>
        <position position="1"/>
    </location>
</feature>
<dbReference type="OrthoDB" id="10035606at2759"/>
<reference evidence="4 5" key="1">
    <citation type="submission" date="2017-06" db="EMBL/GenBank/DDBJ databases">
        <title>A platform for efficient transgenesis in Macrostomum lignano, a flatworm model organism for stem cell research.</title>
        <authorList>
            <person name="Berezikov E."/>
        </authorList>
    </citation>
    <scope>NUCLEOTIDE SEQUENCE [LARGE SCALE GENOMIC DNA]</scope>
    <source>
        <strain evidence="4">DV1</strain>
        <tissue evidence="4">Whole organism</tissue>
    </source>
</reference>
<keyword evidence="1" id="KW-0175">Coiled coil</keyword>
<protein>
    <recommendedName>
        <fullName evidence="3">STX17-like N-terminal domain-containing protein</fullName>
    </recommendedName>
</protein>
<dbReference type="GO" id="GO:0016020">
    <property type="term" value="C:membrane"/>
    <property type="evidence" value="ECO:0007669"/>
    <property type="project" value="InterPro"/>
</dbReference>
<evidence type="ECO:0000256" key="2">
    <source>
        <dbReference type="SAM" id="MobiDB-lite"/>
    </source>
</evidence>
<name>A0A267DAV5_9PLAT</name>
<evidence type="ECO:0000313" key="5">
    <source>
        <dbReference type="Proteomes" id="UP000215902"/>
    </source>
</evidence>
<feature type="domain" description="STX17-like N-terminal" evidence="3">
    <location>
        <begin position="17"/>
        <end position="118"/>
    </location>
</feature>
<feature type="region of interest" description="Disordered" evidence="2">
    <location>
        <begin position="138"/>
        <end position="159"/>
    </location>
</feature>
<dbReference type="Pfam" id="PF26585">
    <property type="entry name" value="STX17_N"/>
    <property type="match status" value="1"/>
</dbReference>
<accession>A0A267DAV5</accession>
<dbReference type="SUPFAM" id="SSF47661">
    <property type="entry name" value="t-snare proteins"/>
    <property type="match status" value="1"/>
</dbReference>
<dbReference type="InterPro" id="IPR010989">
    <property type="entry name" value="SNARE"/>
</dbReference>
<evidence type="ECO:0000259" key="3">
    <source>
        <dbReference type="Pfam" id="PF26585"/>
    </source>
</evidence>
<evidence type="ECO:0000256" key="1">
    <source>
        <dbReference type="SAM" id="Coils"/>
    </source>
</evidence>
<organism evidence="4 5">
    <name type="scientific">Macrostomum lignano</name>
    <dbReference type="NCBI Taxonomy" id="282301"/>
    <lineage>
        <taxon>Eukaryota</taxon>
        <taxon>Metazoa</taxon>
        <taxon>Spiralia</taxon>
        <taxon>Lophotrochozoa</taxon>
        <taxon>Platyhelminthes</taxon>
        <taxon>Rhabditophora</taxon>
        <taxon>Macrostomorpha</taxon>
        <taxon>Macrostomida</taxon>
        <taxon>Macrostomidae</taxon>
        <taxon>Macrostomum</taxon>
    </lineage>
</organism>
<proteinExistence type="predicted"/>
<evidence type="ECO:0000313" key="4">
    <source>
        <dbReference type="EMBL" id="PAA46423.1"/>
    </source>
</evidence>
<gene>
    <name evidence="4" type="ORF">BOX15_Mlig008443g5</name>
</gene>
<keyword evidence="5" id="KW-1185">Reference proteome</keyword>
<dbReference type="AlphaFoldDB" id="A0A267DAV5"/>
<sequence>SDPASQQQPDLMSLAVLRHSANRFVRLAEVDSGRLAQHRANLAELRRVQADDSAASSCGQLNRELVNASRCVGQLKLRLQELRQLQEHVRPSDRSAFDAIVRPTVAMVTEQIRDFTQAYIDATVCLDAVLTGEAATAAKATAEPPASSDSPASKPRSTAQMASYVFDDSPALPDSTPALALEAATESLARDLADLEQLMSQLSATVASQADGVASVESSIVQAEANAEDGVRWLRRAVGYRAYYLPVAGAATGALLGGPVGLLIGLKAGAAAGLLGGVAGYASGRIIGGGDGGGGAEGSVRGEKIELQTVAKADDAAMTPDAVDAVVDAAEQSKTD</sequence>
<dbReference type="Gene3D" id="1.20.5.110">
    <property type="match status" value="1"/>
</dbReference>
<dbReference type="STRING" id="282301.A0A267DAV5"/>
<dbReference type="Proteomes" id="UP000215902">
    <property type="component" value="Unassembled WGS sequence"/>
</dbReference>